<proteinExistence type="predicted"/>
<evidence type="ECO:0000313" key="2">
    <source>
        <dbReference type="EMBL" id="MPY55031.1"/>
    </source>
</evidence>
<dbReference type="AlphaFoldDB" id="A0A5N8X6F5"/>
<accession>A0A5N8X6F5</accession>
<evidence type="ECO:0000313" key="3">
    <source>
        <dbReference type="Proteomes" id="UP000373149"/>
    </source>
</evidence>
<feature type="transmembrane region" description="Helical" evidence="1">
    <location>
        <begin position="166"/>
        <end position="188"/>
    </location>
</feature>
<name>A0A5N8X6F5_9ACTN</name>
<feature type="transmembrane region" description="Helical" evidence="1">
    <location>
        <begin position="49"/>
        <end position="70"/>
    </location>
</feature>
<dbReference type="RefSeq" id="WP_152870039.1">
    <property type="nucleotide sequence ID" value="NZ_VMNX01000354.1"/>
</dbReference>
<keyword evidence="1" id="KW-1133">Transmembrane helix</keyword>
<comment type="caution">
    <text evidence="2">The sequence shown here is derived from an EMBL/GenBank/DDBJ whole genome shotgun (WGS) entry which is preliminary data.</text>
</comment>
<feature type="transmembrane region" description="Helical" evidence="1">
    <location>
        <begin position="90"/>
        <end position="114"/>
    </location>
</feature>
<reference evidence="2 3" key="1">
    <citation type="submission" date="2019-09" db="EMBL/GenBank/DDBJ databases">
        <authorList>
            <person name="Duangmal K."/>
            <person name="Teo W.F.A."/>
            <person name="Lipun K."/>
        </authorList>
    </citation>
    <scope>NUCLEOTIDE SEQUENCE [LARGE SCALE GENOMIC DNA]</scope>
    <source>
        <strain evidence="2 3">K1PN6</strain>
    </source>
</reference>
<evidence type="ECO:0000256" key="1">
    <source>
        <dbReference type="SAM" id="Phobius"/>
    </source>
</evidence>
<gene>
    <name evidence="2" type="ORF">FPZ41_43380</name>
</gene>
<keyword evidence="3" id="KW-1185">Reference proteome</keyword>
<protein>
    <submittedName>
        <fullName evidence="2">Uncharacterized protein</fullName>
    </submittedName>
</protein>
<feature type="transmembrane region" description="Helical" evidence="1">
    <location>
        <begin position="20"/>
        <end position="42"/>
    </location>
</feature>
<organism evidence="2 3">
    <name type="scientific">Streptomyces acidicola</name>
    <dbReference type="NCBI Taxonomy" id="2596892"/>
    <lineage>
        <taxon>Bacteria</taxon>
        <taxon>Bacillati</taxon>
        <taxon>Actinomycetota</taxon>
        <taxon>Actinomycetes</taxon>
        <taxon>Kitasatosporales</taxon>
        <taxon>Streptomycetaceae</taxon>
        <taxon>Streptomyces</taxon>
    </lineage>
</organism>
<feature type="transmembrane region" description="Helical" evidence="1">
    <location>
        <begin position="126"/>
        <end position="146"/>
    </location>
</feature>
<sequence>MTQLSRGDLREKQGNAPSSVSMAVLWVEGFGLILAMPLFGVVPEARSVFVLPMVMLALLFISSLISAAFVLPSVTLGHWLGERWGGGRRWWWVLTAAVLVLVLVGILSLVVASYEQGSVFSSWQDILDWSLYASTVYCISIPAVLAAHRAVLRADAGHRVWSVGQILGYGSLLLLVEAVGVLMVLTVLG</sequence>
<keyword evidence="1" id="KW-0812">Transmembrane</keyword>
<dbReference type="Proteomes" id="UP000373149">
    <property type="component" value="Unassembled WGS sequence"/>
</dbReference>
<dbReference type="EMBL" id="VMNX01000354">
    <property type="protein sequence ID" value="MPY55031.1"/>
    <property type="molecule type" value="Genomic_DNA"/>
</dbReference>
<keyword evidence="1" id="KW-0472">Membrane</keyword>